<feature type="domain" description="Haem-binding uptake Tiki superfamily ChaN" evidence="3">
    <location>
        <begin position="26"/>
        <end position="224"/>
    </location>
</feature>
<dbReference type="PROSITE" id="PS51257">
    <property type="entry name" value="PROKAR_LIPOPROTEIN"/>
    <property type="match status" value="1"/>
</dbReference>
<dbReference type="Gene3D" id="1.10.8.760">
    <property type="entry name" value="Haem-binding uptake, Tiki superfamily, ChaN, domain 2"/>
    <property type="match status" value="1"/>
</dbReference>
<evidence type="ECO:0000259" key="3">
    <source>
        <dbReference type="Pfam" id="PF04187"/>
    </source>
</evidence>
<evidence type="ECO:0000313" key="5">
    <source>
        <dbReference type="Proteomes" id="UP000192455"/>
    </source>
</evidence>
<dbReference type="Pfam" id="PF04187">
    <property type="entry name" value="Cofac_haem_bdg"/>
    <property type="match status" value="1"/>
</dbReference>
<feature type="chain" id="PRO_5013091250" evidence="2">
    <location>
        <begin position="21"/>
        <end position="293"/>
    </location>
</feature>
<feature type="compositionally biased region" description="Low complexity" evidence="1">
    <location>
        <begin position="281"/>
        <end position="293"/>
    </location>
</feature>
<dbReference type="SUPFAM" id="SSF159501">
    <property type="entry name" value="EreA/ChaN-like"/>
    <property type="match status" value="1"/>
</dbReference>
<dbReference type="Proteomes" id="UP000192455">
    <property type="component" value="Unassembled WGS sequence"/>
</dbReference>
<reference evidence="4 5" key="1">
    <citation type="submission" date="2017-01" db="EMBL/GenBank/DDBJ databases">
        <authorList>
            <person name="Mah S.A."/>
            <person name="Swanson W.J."/>
            <person name="Moy G.W."/>
            <person name="Vacquier V.D."/>
        </authorList>
    </citation>
    <scope>NUCLEOTIDE SEQUENCE [LARGE SCALE GENOMIC DNA]</scope>
    <source>
        <strain evidence="4 5">DSM 21219</strain>
    </source>
</reference>
<name>A0A1R3WWN8_9RHOB</name>
<dbReference type="CDD" id="cd14727">
    <property type="entry name" value="ChanN-like"/>
    <property type="match status" value="1"/>
</dbReference>
<feature type="region of interest" description="Disordered" evidence="1">
    <location>
        <begin position="237"/>
        <end position="293"/>
    </location>
</feature>
<dbReference type="RefSeq" id="WP_076649542.1">
    <property type="nucleotide sequence ID" value="NZ_FTPS01000001.1"/>
</dbReference>
<sequence length="293" mass="31048">MRIPFVAALACLLFAGCAPRSLPLEVVDRAAGAEVVFLGESHDNPTHHARQADFAGALKPRAVVWEMLTAENAAQITPDLIADRAALESALDWEQRGWPDFAMYYPIFQAASAARHYGAELPREQARRAREAGIATAFGGEARDYGLDRALPASEQGAREALQQEAHCNALPERMLAPMVGIQRLRDAMLARAALRALRETGGPVVVITGNGHARKDWGAPAHIARVAPGVRVFSLGQTEGGQTEGGQTEDGQGAGSYDAVLDADAPARDDPCEAFRGMNPAPASVPSPAAAE</sequence>
<protein>
    <submittedName>
        <fullName evidence="4">Uncharacterized iron-regulated protein</fullName>
    </submittedName>
</protein>
<evidence type="ECO:0000256" key="1">
    <source>
        <dbReference type="SAM" id="MobiDB-lite"/>
    </source>
</evidence>
<proteinExistence type="predicted"/>
<organism evidence="4 5">
    <name type="scientific">Pontibaca methylaminivorans</name>
    <dbReference type="NCBI Taxonomy" id="515897"/>
    <lineage>
        <taxon>Bacteria</taxon>
        <taxon>Pseudomonadati</taxon>
        <taxon>Pseudomonadota</taxon>
        <taxon>Alphaproteobacteria</taxon>
        <taxon>Rhodobacterales</taxon>
        <taxon>Roseobacteraceae</taxon>
        <taxon>Pontibaca</taxon>
    </lineage>
</organism>
<dbReference type="InterPro" id="IPR007314">
    <property type="entry name" value="Cofac_haem-bd_dom"/>
</dbReference>
<keyword evidence="5" id="KW-1185">Reference proteome</keyword>
<feature type="signal peptide" evidence="2">
    <location>
        <begin position="1"/>
        <end position="20"/>
    </location>
</feature>
<gene>
    <name evidence="4" type="ORF">SAMN05421849_1809</name>
</gene>
<accession>A0A1R3WWN8</accession>
<dbReference type="STRING" id="515897.SAMN05421849_1809"/>
<keyword evidence="2" id="KW-0732">Signal</keyword>
<dbReference type="Gene3D" id="3.40.50.11550">
    <property type="match status" value="1"/>
</dbReference>
<dbReference type="OrthoDB" id="9795827at2"/>
<evidence type="ECO:0000256" key="2">
    <source>
        <dbReference type="SAM" id="SignalP"/>
    </source>
</evidence>
<dbReference type="EMBL" id="FTPS01000001">
    <property type="protein sequence ID" value="SIT82946.1"/>
    <property type="molecule type" value="Genomic_DNA"/>
</dbReference>
<dbReference type="AlphaFoldDB" id="A0A1R3WWN8"/>
<evidence type="ECO:0000313" key="4">
    <source>
        <dbReference type="EMBL" id="SIT82946.1"/>
    </source>
</evidence>